<dbReference type="Proteomes" id="UP000814140">
    <property type="component" value="Unassembled WGS sequence"/>
</dbReference>
<accession>A0ACB8SIH2</accession>
<keyword evidence="2" id="KW-1185">Reference proteome</keyword>
<evidence type="ECO:0000313" key="2">
    <source>
        <dbReference type="Proteomes" id="UP000814140"/>
    </source>
</evidence>
<reference evidence="1" key="1">
    <citation type="submission" date="2021-03" db="EMBL/GenBank/DDBJ databases">
        <authorList>
            <consortium name="DOE Joint Genome Institute"/>
            <person name="Ahrendt S."/>
            <person name="Looney B.P."/>
            <person name="Miyauchi S."/>
            <person name="Morin E."/>
            <person name="Drula E."/>
            <person name="Courty P.E."/>
            <person name="Chicoki N."/>
            <person name="Fauchery L."/>
            <person name="Kohler A."/>
            <person name="Kuo A."/>
            <person name="Labutti K."/>
            <person name="Pangilinan J."/>
            <person name="Lipzen A."/>
            <person name="Riley R."/>
            <person name="Andreopoulos W."/>
            <person name="He G."/>
            <person name="Johnson J."/>
            <person name="Barry K.W."/>
            <person name="Grigoriev I.V."/>
            <person name="Nagy L."/>
            <person name="Hibbett D."/>
            <person name="Henrissat B."/>
            <person name="Matheny P.B."/>
            <person name="Labbe J."/>
            <person name="Martin F."/>
        </authorList>
    </citation>
    <scope>NUCLEOTIDE SEQUENCE</scope>
    <source>
        <strain evidence="1">HHB10654</strain>
    </source>
</reference>
<gene>
    <name evidence="1" type="ORF">BV25DRAFT_1815296</name>
</gene>
<reference evidence="1" key="2">
    <citation type="journal article" date="2022" name="New Phytol.">
        <title>Evolutionary transition to the ectomycorrhizal habit in the genomes of a hyperdiverse lineage of mushroom-forming fungi.</title>
        <authorList>
            <person name="Looney B."/>
            <person name="Miyauchi S."/>
            <person name="Morin E."/>
            <person name="Drula E."/>
            <person name="Courty P.E."/>
            <person name="Kohler A."/>
            <person name="Kuo A."/>
            <person name="LaButti K."/>
            <person name="Pangilinan J."/>
            <person name="Lipzen A."/>
            <person name="Riley R."/>
            <person name="Andreopoulos W."/>
            <person name="He G."/>
            <person name="Johnson J."/>
            <person name="Nolan M."/>
            <person name="Tritt A."/>
            <person name="Barry K.W."/>
            <person name="Grigoriev I.V."/>
            <person name="Nagy L.G."/>
            <person name="Hibbett D."/>
            <person name="Henrissat B."/>
            <person name="Matheny P.B."/>
            <person name="Labbe J."/>
            <person name="Martin F.M."/>
        </authorList>
    </citation>
    <scope>NUCLEOTIDE SEQUENCE</scope>
    <source>
        <strain evidence="1">HHB10654</strain>
    </source>
</reference>
<name>A0ACB8SIH2_9AGAM</name>
<protein>
    <submittedName>
        <fullName evidence="1">Uncharacterized protein</fullName>
    </submittedName>
</protein>
<feature type="non-terminal residue" evidence="1">
    <location>
        <position position="1"/>
    </location>
</feature>
<dbReference type="EMBL" id="MU277283">
    <property type="protein sequence ID" value="KAI0055676.1"/>
    <property type="molecule type" value="Genomic_DNA"/>
</dbReference>
<comment type="caution">
    <text evidence="1">The sequence shown here is derived from an EMBL/GenBank/DDBJ whole genome shotgun (WGS) entry which is preliminary data.</text>
</comment>
<evidence type="ECO:0000313" key="1">
    <source>
        <dbReference type="EMBL" id="KAI0055676.1"/>
    </source>
</evidence>
<organism evidence="1 2">
    <name type="scientific">Artomyces pyxidatus</name>
    <dbReference type="NCBI Taxonomy" id="48021"/>
    <lineage>
        <taxon>Eukaryota</taxon>
        <taxon>Fungi</taxon>
        <taxon>Dikarya</taxon>
        <taxon>Basidiomycota</taxon>
        <taxon>Agaricomycotina</taxon>
        <taxon>Agaricomycetes</taxon>
        <taxon>Russulales</taxon>
        <taxon>Auriscalpiaceae</taxon>
        <taxon>Artomyces</taxon>
    </lineage>
</organism>
<proteinExistence type="predicted"/>
<sequence>LRDWIPFRDTFLDELIRWDGLGDFANVPPCESCQEEEGCYRCTDCTGGLRLCQACVVSEHGTRPYHRIQRWNGEFYEKHTLREAGLVIQLGHDGRSCPRPFRKPTPLTVINISRIHEVDIDYCDCGTIGSSRQIVQLLRGSLWPATVDRPQTATTLRTLKTFHALTLQGKLNAYDFWCGLVRITDGMGTRNTKYRYKEFIRSVRCFRHLRAAKRAGRAHDPSGIEGTQQGELVVECPLCPHPGRNMPEGWEDTPEDKMWKHGMFVAVDANFKLKLKNRGLSDVELSPGWAYFVNSAEYAAFLEDYVDEPEVKYCDSDHNAIKDANIPGQKRFIVNGVGAVVCSRHYFYLRHCIGDLQFGERYSSMTYVLLSSITMNCQELKSFFISYDIACSFSKNFSKRMENFPGRLQLDLDALRMKWAIPKFHLLAHGAKCQSPYSYNLMYGVGRTHGEGIETGWSDLNGAALSTREMAGAARHEILDDVLSAINWRKVIGIGAQVKKSLKAACEAQYKQKLSLDDLTLTIPAETRDEWIAMMDAYEKNKKAPNPYEEPVTTTSQNDVRLELAEEEAAEARQGRMSLHETTASVFLTVGLELEDQQRLLLEKQPSTRGTTAEKASFREKQNILGRRITGWRQIQQLYMPCLSQLVAESTSDESSSVDTDKPETTKLYLPSQLPEQLRASGCVSGLVDKEFRLRRAQAEDSLHQVRRTIRMRLGMIHYKHVHVDGPGQEAVTRARSVISGISEKLRRHVRRYRAARVALASLSPDGEWQVHLRVLNEEDIRSARQDEKKLGEGHRELSWIWRVLKPEARDLPNADEETTEEEVNDSVRVDFCTTKARFDRWDEEVEHLTEEMPRAVRFFYDRAKWWRSRVNQRADTSSDINSGLTAFALRQAAQLEQLADYFIQMWTPVLNGLNLSIDWPTLEATGDRDVQVAGDTAQPVPEDDEQQSSGLETDSDDAEASGPGETTDTDREGTVSIYNGDLDDIM</sequence>